<dbReference type="eggNOG" id="KOG3205">
    <property type="taxonomic scope" value="Eukaryota"/>
</dbReference>
<sequence>MSSIETNPNPNPSGGNADEDDLKPSQTAGYNPGVAKTLDEYAQLDAEDESLRKWKESLGIVAGAASSAKPSLKIHSLSLHSPTLKQPIIMDLTNPENLIKFKKDPITIKEGIEYSVEISFKVEGGVVSGIKYLQVVKRAGVKLDKLESMIGSYGPSNDLHVKRFVSEESPSGMLARSGSYLARSRVIDDDGTVWADFEWSFKIGKEW</sequence>
<dbReference type="RefSeq" id="XP_007412593.1">
    <property type="nucleotide sequence ID" value="XM_007412531.1"/>
</dbReference>
<comment type="similarity">
    <text evidence="2">Belongs to the Rho GDI family.</text>
</comment>
<keyword evidence="8" id="KW-1185">Reference proteome</keyword>
<dbReference type="PANTHER" id="PTHR10980:SF3">
    <property type="entry name" value="LD16419P"/>
    <property type="match status" value="1"/>
</dbReference>
<accession>F4RU76</accession>
<dbReference type="GO" id="GO:0007266">
    <property type="term" value="P:Rho protein signal transduction"/>
    <property type="evidence" value="ECO:0007669"/>
    <property type="project" value="InterPro"/>
</dbReference>
<evidence type="ECO:0000256" key="6">
    <source>
        <dbReference type="SAM" id="MobiDB-lite"/>
    </source>
</evidence>
<evidence type="ECO:0000256" key="3">
    <source>
        <dbReference type="ARBA" id="ARBA00022490"/>
    </source>
</evidence>
<feature type="region of interest" description="Disordered" evidence="6">
    <location>
        <begin position="1"/>
        <end position="34"/>
    </location>
</feature>
<dbReference type="OrthoDB" id="1683373at2759"/>
<dbReference type="InterPro" id="IPR000406">
    <property type="entry name" value="Rho_GDI"/>
</dbReference>
<dbReference type="GO" id="GO:0005094">
    <property type="term" value="F:Rho GDP-dissociation inhibitor activity"/>
    <property type="evidence" value="ECO:0007669"/>
    <property type="project" value="InterPro"/>
</dbReference>
<evidence type="ECO:0000256" key="4">
    <source>
        <dbReference type="ARBA" id="ARBA00054143"/>
    </source>
</evidence>
<comment type="function">
    <text evidence="4">Regulates the GDP/GTP exchange reaction of the Rho proteins by inhibiting the dissociation of GDP from them, and the subsequent binding of GTP to them.</text>
</comment>
<dbReference type="FunCoup" id="F4RU76">
    <property type="interactions" value="142"/>
</dbReference>
<proteinExistence type="inferred from homology"/>
<dbReference type="GO" id="GO:0005829">
    <property type="term" value="C:cytosol"/>
    <property type="evidence" value="ECO:0007669"/>
    <property type="project" value="TreeGrafter"/>
</dbReference>
<comment type="subcellular location">
    <subcellularLocation>
        <location evidence="1">Cytoplasm</location>
    </subcellularLocation>
</comment>
<dbReference type="EMBL" id="GL883120">
    <property type="protein sequence ID" value="EGG04132.1"/>
    <property type="molecule type" value="Genomic_DNA"/>
</dbReference>
<keyword evidence="3" id="KW-0963">Cytoplasm</keyword>
<evidence type="ECO:0000313" key="7">
    <source>
        <dbReference type="EMBL" id="EGG04132.1"/>
    </source>
</evidence>
<dbReference type="KEGG" id="mlr:MELLADRAFT_72450"/>
<dbReference type="VEuPathDB" id="FungiDB:MELLADRAFT_72450"/>
<evidence type="ECO:0000256" key="2">
    <source>
        <dbReference type="ARBA" id="ARBA00009758"/>
    </source>
</evidence>
<dbReference type="PRINTS" id="PR00492">
    <property type="entry name" value="RHOGDI"/>
</dbReference>
<dbReference type="Gene3D" id="2.70.50.30">
    <property type="entry name" value="Coagulation Factor XIII, subunit A, domain 1"/>
    <property type="match status" value="1"/>
</dbReference>
<dbReference type="STRING" id="747676.F4RU76"/>
<dbReference type="SUPFAM" id="SSF81296">
    <property type="entry name" value="E set domains"/>
    <property type="match status" value="1"/>
</dbReference>
<evidence type="ECO:0000313" key="8">
    <source>
        <dbReference type="Proteomes" id="UP000001072"/>
    </source>
</evidence>
<gene>
    <name evidence="7" type="ORF">MELLADRAFT_72450</name>
</gene>
<organism evidence="8">
    <name type="scientific">Melampsora larici-populina (strain 98AG31 / pathotype 3-4-7)</name>
    <name type="common">Poplar leaf rust fungus</name>
    <dbReference type="NCBI Taxonomy" id="747676"/>
    <lineage>
        <taxon>Eukaryota</taxon>
        <taxon>Fungi</taxon>
        <taxon>Dikarya</taxon>
        <taxon>Basidiomycota</taxon>
        <taxon>Pucciniomycotina</taxon>
        <taxon>Pucciniomycetes</taxon>
        <taxon>Pucciniales</taxon>
        <taxon>Melampsoraceae</taxon>
        <taxon>Melampsora</taxon>
    </lineage>
</organism>
<name>F4RU76_MELLP</name>
<reference evidence="8" key="1">
    <citation type="journal article" date="2011" name="Proc. Natl. Acad. Sci. U.S.A.">
        <title>Obligate biotrophy features unraveled by the genomic analysis of rust fungi.</title>
        <authorList>
            <person name="Duplessis S."/>
            <person name="Cuomo C.A."/>
            <person name="Lin Y.-C."/>
            <person name="Aerts A."/>
            <person name="Tisserant E."/>
            <person name="Veneault-Fourrey C."/>
            <person name="Joly D.L."/>
            <person name="Hacquard S."/>
            <person name="Amselem J."/>
            <person name="Cantarel B.L."/>
            <person name="Chiu R."/>
            <person name="Coutinho P.M."/>
            <person name="Feau N."/>
            <person name="Field M."/>
            <person name="Frey P."/>
            <person name="Gelhaye E."/>
            <person name="Goldberg J."/>
            <person name="Grabherr M.G."/>
            <person name="Kodira C.D."/>
            <person name="Kohler A."/>
            <person name="Kuees U."/>
            <person name="Lindquist E.A."/>
            <person name="Lucas S.M."/>
            <person name="Mago R."/>
            <person name="Mauceli E."/>
            <person name="Morin E."/>
            <person name="Murat C."/>
            <person name="Pangilinan J.L."/>
            <person name="Park R."/>
            <person name="Pearson M."/>
            <person name="Quesneville H."/>
            <person name="Rouhier N."/>
            <person name="Sakthikumar S."/>
            <person name="Salamov A.A."/>
            <person name="Schmutz J."/>
            <person name="Selles B."/>
            <person name="Shapiro H."/>
            <person name="Tanguay P."/>
            <person name="Tuskan G.A."/>
            <person name="Henrissat B."/>
            <person name="Van de Peer Y."/>
            <person name="Rouze P."/>
            <person name="Ellis J.G."/>
            <person name="Dodds P.N."/>
            <person name="Schein J.E."/>
            <person name="Zhong S."/>
            <person name="Hamelin R.C."/>
            <person name="Grigoriev I.V."/>
            <person name="Szabo L.J."/>
            <person name="Martin F."/>
        </authorList>
    </citation>
    <scope>NUCLEOTIDE SEQUENCE [LARGE SCALE GENOMIC DNA]</scope>
    <source>
        <strain evidence="8">98AG31 / pathotype 3-4-7</strain>
    </source>
</reference>
<dbReference type="Pfam" id="PF02115">
    <property type="entry name" value="Rho_GDI"/>
    <property type="match status" value="1"/>
</dbReference>
<dbReference type="AlphaFoldDB" id="F4RU76"/>
<dbReference type="InterPro" id="IPR014756">
    <property type="entry name" value="Ig_E-set"/>
</dbReference>
<dbReference type="InParanoid" id="F4RU76"/>
<dbReference type="PANTHER" id="PTHR10980">
    <property type="entry name" value="RHO GDP-DISSOCIATION INHIBITOR"/>
    <property type="match status" value="1"/>
</dbReference>
<dbReference type="Proteomes" id="UP000001072">
    <property type="component" value="Unassembled WGS sequence"/>
</dbReference>
<dbReference type="InterPro" id="IPR024792">
    <property type="entry name" value="RhoGDI_dom_sf"/>
</dbReference>
<dbReference type="GO" id="GO:0016020">
    <property type="term" value="C:membrane"/>
    <property type="evidence" value="ECO:0007669"/>
    <property type="project" value="TreeGrafter"/>
</dbReference>
<dbReference type="GeneID" id="18932105"/>
<protein>
    <recommendedName>
        <fullName evidence="5">Rho GDP-dissociation inhibitor</fullName>
    </recommendedName>
</protein>
<dbReference type="HOGENOM" id="CLU_076228_1_0_1"/>
<dbReference type="FunFam" id="2.70.50.30:FF:000001">
    <property type="entry name" value="Rho GDP-dissociation inhibitor 1"/>
    <property type="match status" value="1"/>
</dbReference>
<feature type="compositionally biased region" description="Polar residues" evidence="6">
    <location>
        <begin position="1"/>
        <end position="14"/>
    </location>
</feature>
<evidence type="ECO:0000256" key="1">
    <source>
        <dbReference type="ARBA" id="ARBA00004496"/>
    </source>
</evidence>
<evidence type="ECO:0000256" key="5">
    <source>
        <dbReference type="ARBA" id="ARBA00071407"/>
    </source>
</evidence>